<evidence type="ECO:0000256" key="1">
    <source>
        <dbReference type="SAM" id="MobiDB-lite"/>
    </source>
</evidence>
<dbReference type="Proteomes" id="UP000320421">
    <property type="component" value="Chromosome"/>
</dbReference>
<evidence type="ECO:0000313" key="3">
    <source>
        <dbReference type="EMBL" id="QDT21431.1"/>
    </source>
</evidence>
<feature type="compositionally biased region" description="Polar residues" evidence="1">
    <location>
        <begin position="1"/>
        <end position="32"/>
    </location>
</feature>
<dbReference type="OrthoDB" id="199365at2"/>
<gene>
    <name evidence="3" type="ORF">HG66A1_32320</name>
</gene>
<feature type="transmembrane region" description="Helical" evidence="2">
    <location>
        <begin position="44"/>
        <end position="67"/>
    </location>
</feature>
<dbReference type="Pfam" id="PF09919">
    <property type="entry name" value="DUF2149"/>
    <property type="match status" value="1"/>
</dbReference>
<evidence type="ECO:0008006" key="5">
    <source>
        <dbReference type="Google" id="ProtNLM"/>
    </source>
</evidence>
<reference evidence="3 4" key="1">
    <citation type="submission" date="2019-02" db="EMBL/GenBank/DDBJ databases">
        <title>Deep-cultivation of Planctomycetes and their phenomic and genomic characterization uncovers novel biology.</title>
        <authorList>
            <person name="Wiegand S."/>
            <person name="Jogler M."/>
            <person name="Boedeker C."/>
            <person name="Pinto D."/>
            <person name="Vollmers J."/>
            <person name="Rivas-Marin E."/>
            <person name="Kohn T."/>
            <person name="Peeters S.H."/>
            <person name="Heuer A."/>
            <person name="Rast P."/>
            <person name="Oberbeckmann S."/>
            <person name="Bunk B."/>
            <person name="Jeske O."/>
            <person name="Meyerdierks A."/>
            <person name="Storesund J.E."/>
            <person name="Kallscheuer N."/>
            <person name="Luecker S."/>
            <person name="Lage O.M."/>
            <person name="Pohl T."/>
            <person name="Merkel B.J."/>
            <person name="Hornburger P."/>
            <person name="Mueller R.-W."/>
            <person name="Bruemmer F."/>
            <person name="Labrenz M."/>
            <person name="Spormann A.M."/>
            <person name="Op den Camp H."/>
            <person name="Overmann J."/>
            <person name="Amann R."/>
            <person name="Jetten M.S.M."/>
            <person name="Mascher T."/>
            <person name="Medema M.H."/>
            <person name="Devos D.P."/>
            <person name="Kaster A.-K."/>
            <person name="Ovreas L."/>
            <person name="Rohde M."/>
            <person name="Galperin M.Y."/>
            <person name="Jogler C."/>
        </authorList>
    </citation>
    <scope>NUCLEOTIDE SEQUENCE [LARGE SCALE GENOMIC DNA]</scope>
    <source>
        <strain evidence="3 4">HG66A1</strain>
    </source>
</reference>
<evidence type="ECO:0000313" key="4">
    <source>
        <dbReference type="Proteomes" id="UP000320421"/>
    </source>
</evidence>
<name>A0A517PPY5_9PLAN</name>
<dbReference type="RefSeq" id="WP_145185742.1">
    <property type="nucleotide sequence ID" value="NZ_CP036266.1"/>
</dbReference>
<accession>A0A517PPY5</accession>
<protein>
    <recommendedName>
        <fullName evidence="5">DUF2149 domain-containing protein</fullName>
    </recommendedName>
</protein>
<dbReference type="InterPro" id="IPR018676">
    <property type="entry name" value="DUF2149"/>
</dbReference>
<keyword evidence="2" id="KW-1133">Transmembrane helix</keyword>
<feature type="region of interest" description="Disordered" evidence="1">
    <location>
        <begin position="1"/>
        <end position="39"/>
    </location>
</feature>
<keyword evidence="2" id="KW-0812">Transmembrane</keyword>
<dbReference type="EMBL" id="CP036266">
    <property type="protein sequence ID" value="QDT21431.1"/>
    <property type="molecule type" value="Genomic_DNA"/>
</dbReference>
<evidence type="ECO:0000256" key="2">
    <source>
        <dbReference type="SAM" id="Phobius"/>
    </source>
</evidence>
<sequence>MSEQSHLVSTNQSQQGNRLQQFRTLRTGTSSRLSDDTEDDPLTALANLFDVAMVFAVALMVSLISYLQVPALLKDKDYTIITDPGTPEMEIIVKEGQEIKQYEASQSKGAGKGQLLGQAYQLPDGRVIYVPAEGEPTGTP</sequence>
<keyword evidence="2" id="KW-0472">Membrane</keyword>
<keyword evidence="4" id="KW-1185">Reference proteome</keyword>
<organism evidence="3 4">
    <name type="scientific">Gimesia chilikensis</name>
    <dbReference type="NCBI Taxonomy" id="2605989"/>
    <lineage>
        <taxon>Bacteria</taxon>
        <taxon>Pseudomonadati</taxon>
        <taxon>Planctomycetota</taxon>
        <taxon>Planctomycetia</taxon>
        <taxon>Planctomycetales</taxon>
        <taxon>Planctomycetaceae</taxon>
        <taxon>Gimesia</taxon>
    </lineage>
</organism>
<dbReference type="AlphaFoldDB" id="A0A517PPY5"/>
<proteinExistence type="predicted"/>